<evidence type="ECO:0000256" key="7">
    <source>
        <dbReference type="SAM" id="MobiDB-lite"/>
    </source>
</evidence>
<dbReference type="AlphaFoldDB" id="A0A2T7PM46"/>
<feature type="domain" description="Doublecortin" evidence="8">
    <location>
        <begin position="55"/>
        <end position="142"/>
    </location>
</feature>
<proteinExistence type="predicted"/>
<evidence type="ECO:0000256" key="6">
    <source>
        <dbReference type="ARBA" id="ARBA00023273"/>
    </source>
</evidence>
<evidence type="ECO:0000259" key="8">
    <source>
        <dbReference type="PROSITE" id="PS50309"/>
    </source>
</evidence>
<keyword evidence="4" id="KW-0597">Phosphoprotein</keyword>
<dbReference type="GO" id="GO:0042461">
    <property type="term" value="P:photoreceptor cell development"/>
    <property type="evidence" value="ECO:0007669"/>
    <property type="project" value="TreeGrafter"/>
</dbReference>
<dbReference type="PROSITE" id="PS50309">
    <property type="entry name" value="DC"/>
    <property type="match status" value="2"/>
</dbReference>
<feature type="region of interest" description="Disordered" evidence="7">
    <location>
        <begin position="155"/>
        <end position="178"/>
    </location>
</feature>
<dbReference type="PANTHER" id="PTHR23005:SF4">
    <property type="entry name" value="OXYGEN-REGULATED PROTEIN 1"/>
    <property type="match status" value="1"/>
</dbReference>
<dbReference type="PANTHER" id="PTHR23005">
    <property type="entry name" value="RETINITIS PIGMENTOSA 1 PROTEIN"/>
    <property type="match status" value="1"/>
</dbReference>
<evidence type="ECO:0000256" key="3">
    <source>
        <dbReference type="ARBA" id="ARBA00022490"/>
    </source>
</evidence>
<dbReference type="InterPro" id="IPR003533">
    <property type="entry name" value="Doublecortin_dom"/>
</dbReference>
<dbReference type="Proteomes" id="UP000245119">
    <property type="component" value="Linkage Group LG3"/>
</dbReference>
<dbReference type="FunFam" id="3.10.20.230:FF:000001">
    <property type="entry name" value="serine/threonine-protein kinase DCLK1 isoform X1"/>
    <property type="match status" value="1"/>
</dbReference>
<keyword evidence="5" id="KW-0677">Repeat</keyword>
<dbReference type="Gene3D" id="3.10.20.230">
    <property type="entry name" value="Doublecortin domain"/>
    <property type="match status" value="2"/>
</dbReference>
<dbReference type="GO" id="GO:0035082">
    <property type="term" value="P:axoneme assembly"/>
    <property type="evidence" value="ECO:0007669"/>
    <property type="project" value="TreeGrafter"/>
</dbReference>
<accession>A0A2T7PM46</accession>
<evidence type="ECO:0000313" key="9">
    <source>
        <dbReference type="EMBL" id="PVD34496.1"/>
    </source>
</evidence>
<reference evidence="9 10" key="1">
    <citation type="submission" date="2018-04" db="EMBL/GenBank/DDBJ databases">
        <title>The genome of golden apple snail Pomacea canaliculata provides insight into stress tolerance and invasive adaptation.</title>
        <authorList>
            <person name="Liu C."/>
            <person name="Liu B."/>
            <person name="Ren Y."/>
            <person name="Zhang Y."/>
            <person name="Wang H."/>
            <person name="Li S."/>
            <person name="Jiang F."/>
            <person name="Yin L."/>
            <person name="Zhang G."/>
            <person name="Qian W."/>
            <person name="Fan W."/>
        </authorList>
    </citation>
    <scope>NUCLEOTIDE SEQUENCE [LARGE SCALE GENOMIC DNA]</scope>
    <source>
        <strain evidence="9">SZHN2017</strain>
        <tissue evidence="9">Muscle</tissue>
    </source>
</reference>
<dbReference type="SMART" id="SM00537">
    <property type="entry name" value="DCX"/>
    <property type="match status" value="2"/>
</dbReference>
<dbReference type="GO" id="GO:0005930">
    <property type="term" value="C:axoneme"/>
    <property type="evidence" value="ECO:0007669"/>
    <property type="project" value="TreeGrafter"/>
</dbReference>
<organism evidence="9 10">
    <name type="scientific">Pomacea canaliculata</name>
    <name type="common">Golden apple snail</name>
    <dbReference type="NCBI Taxonomy" id="400727"/>
    <lineage>
        <taxon>Eukaryota</taxon>
        <taxon>Metazoa</taxon>
        <taxon>Spiralia</taxon>
        <taxon>Lophotrochozoa</taxon>
        <taxon>Mollusca</taxon>
        <taxon>Gastropoda</taxon>
        <taxon>Caenogastropoda</taxon>
        <taxon>Architaenioglossa</taxon>
        <taxon>Ampullarioidea</taxon>
        <taxon>Ampullariidae</taxon>
        <taxon>Pomacea</taxon>
    </lineage>
</organism>
<comment type="subcellular location">
    <subcellularLocation>
        <location evidence="1">Cell projection</location>
    </subcellularLocation>
    <subcellularLocation>
        <location evidence="2">Cytoplasm</location>
    </subcellularLocation>
</comment>
<keyword evidence="6" id="KW-0966">Cell projection</keyword>
<dbReference type="InterPro" id="IPR036572">
    <property type="entry name" value="Doublecortin_dom_sf"/>
</dbReference>
<evidence type="ECO:0000313" key="10">
    <source>
        <dbReference type="Proteomes" id="UP000245119"/>
    </source>
</evidence>
<evidence type="ECO:0000256" key="4">
    <source>
        <dbReference type="ARBA" id="ARBA00022553"/>
    </source>
</evidence>
<gene>
    <name evidence="9" type="ORF">C0Q70_05771</name>
</gene>
<dbReference type="GO" id="GO:0043005">
    <property type="term" value="C:neuron projection"/>
    <property type="evidence" value="ECO:0007669"/>
    <property type="project" value="UniProtKB-ARBA"/>
</dbReference>
<dbReference type="SUPFAM" id="SSF89837">
    <property type="entry name" value="Doublecortin (DC)"/>
    <property type="match status" value="2"/>
</dbReference>
<dbReference type="GO" id="GO:0007417">
    <property type="term" value="P:central nervous system development"/>
    <property type="evidence" value="ECO:0007669"/>
    <property type="project" value="UniProtKB-ARBA"/>
</dbReference>
<feature type="domain" description="Doublecortin" evidence="8">
    <location>
        <begin position="196"/>
        <end position="263"/>
    </location>
</feature>
<dbReference type="EMBL" id="PZQS01000003">
    <property type="protein sequence ID" value="PVD34496.1"/>
    <property type="molecule type" value="Genomic_DNA"/>
</dbReference>
<evidence type="ECO:0000256" key="2">
    <source>
        <dbReference type="ARBA" id="ARBA00004496"/>
    </source>
</evidence>
<comment type="caution">
    <text evidence="9">The sequence shown here is derived from an EMBL/GenBank/DDBJ whole genome shotgun (WGS) entry which is preliminary data.</text>
</comment>
<protein>
    <recommendedName>
        <fullName evidence="8">Doublecortin domain-containing protein</fullName>
    </recommendedName>
</protein>
<dbReference type="Pfam" id="PF03607">
    <property type="entry name" value="DCX"/>
    <property type="match status" value="2"/>
</dbReference>
<keyword evidence="3" id="KW-0963">Cytoplasm</keyword>
<sequence>MGESGFHDHFDDRRLARISSGGISRSGRRSPTSHSDHSVLIRTSLLKVSEGKKAKKIRFYRNGDRFFQGMVYAVSPERFRTFESLLAELTNSPICDKNVMPQGVRHMFTLDGSRKVVSLEELEEGESYVCACTDLFRRLDYARSCSSPNWSANRKFAGREATPGGGSGGEVSRPLSTRAEQQAAVEDEIKDFIKPKLVTVIRNGSKPRKAVRVLLNRKTAQTFDQVLTDITEAIKLDSGAVRRIYTLDGRQVSNWAVIPGYGR</sequence>
<evidence type="ECO:0000256" key="5">
    <source>
        <dbReference type="ARBA" id="ARBA00022737"/>
    </source>
</evidence>
<keyword evidence="10" id="KW-1185">Reference proteome</keyword>
<evidence type="ECO:0000256" key="1">
    <source>
        <dbReference type="ARBA" id="ARBA00004316"/>
    </source>
</evidence>
<name>A0A2T7PM46_POMCA</name>
<dbReference type="STRING" id="400727.A0A2T7PM46"/>
<dbReference type="OrthoDB" id="1738954at2759"/>
<dbReference type="GO" id="GO:0035556">
    <property type="term" value="P:intracellular signal transduction"/>
    <property type="evidence" value="ECO:0007669"/>
    <property type="project" value="InterPro"/>
</dbReference>